<feature type="region of interest" description="Disordered" evidence="1">
    <location>
        <begin position="7"/>
        <end position="48"/>
    </location>
</feature>
<evidence type="ECO:0000313" key="4">
    <source>
        <dbReference type="Proteomes" id="UP000250572"/>
    </source>
</evidence>
<evidence type="ECO:0000259" key="2">
    <source>
        <dbReference type="Pfam" id="PF25036"/>
    </source>
</evidence>
<dbReference type="InterPro" id="IPR009543">
    <property type="entry name" value="VPS13_VAB"/>
</dbReference>
<comment type="caution">
    <text evidence="3">The sequence shown here is derived from an EMBL/GenBank/DDBJ whole genome shotgun (WGS) entry which is preliminary data.</text>
</comment>
<evidence type="ECO:0000313" key="3">
    <source>
        <dbReference type="EMBL" id="PWA29474.1"/>
    </source>
</evidence>
<organism evidence="3 4">
    <name type="scientific">Gambusia affinis</name>
    <name type="common">Western mosquitofish</name>
    <name type="synonym">Heterandria affinis</name>
    <dbReference type="NCBI Taxonomy" id="33528"/>
    <lineage>
        <taxon>Eukaryota</taxon>
        <taxon>Metazoa</taxon>
        <taxon>Chordata</taxon>
        <taxon>Craniata</taxon>
        <taxon>Vertebrata</taxon>
        <taxon>Euteleostomi</taxon>
        <taxon>Actinopterygii</taxon>
        <taxon>Neopterygii</taxon>
        <taxon>Teleostei</taxon>
        <taxon>Neoteleostei</taxon>
        <taxon>Acanthomorphata</taxon>
        <taxon>Ovalentaria</taxon>
        <taxon>Atherinomorphae</taxon>
        <taxon>Cyprinodontiformes</taxon>
        <taxon>Poeciliidae</taxon>
        <taxon>Poeciliinae</taxon>
        <taxon>Gambusia</taxon>
    </lineage>
</organism>
<dbReference type="Pfam" id="PF25036">
    <property type="entry name" value="VPS13_VAB"/>
    <property type="match status" value="1"/>
</dbReference>
<accession>A0A315WC78</accession>
<dbReference type="PANTHER" id="PTHR16166">
    <property type="entry name" value="VACUOLAR PROTEIN SORTING-ASSOCIATED PROTEIN VPS13"/>
    <property type="match status" value="1"/>
</dbReference>
<dbReference type="PANTHER" id="PTHR16166:SF141">
    <property type="entry name" value="INTERMEMBRANE LIPID TRANSFER PROTEIN VPS13D"/>
    <property type="match status" value="1"/>
</dbReference>
<dbReference type="GO" id="GO:0006623">
    <property type="term" value="P:protein targeting to vacuole"/>
    <property type="evidence" value="ECO:0007669"/>
    <property type="project" value="TreeGrafter"/>
</dbReference>
<dbReference type="GO" id="GO:0045053">
    <property type="term" value="P:protein retention in Golgi apparatus"/>
    <property type="evidence" value="ECO:0007669"/>
    <property type="project" value="TreeGrafter"/>
</dbReference>
<sequence length="311" mass="34135">MATIQLRAAQHSGHVGSTAATLETGIKGTISTRGSEPDAPQRPVRNSSPRCQRRFCVVIKKENFPEQQPAKPEVSGGAQQIYRQPGHTIYLLPTVVLTNLLPCDLNFYINGTNIRGFLKPKDEAVLHSADTSQNIELAPNSRPGSHAGPDVFAGVHLENFPECKELVIPPGTQNYTVGMRLYDTNKQQLSLTIRIVLRAKVALKILVSAPYWLINKTGLPLIFRQDNTKTDAAGQFNEHELARSLSPLLFCYTDKEQPSMCTMRIGKGIHPDGVPGWCQRFSLDGGSGVRALNVTLQGNRPGLVYNIGKML</sequence>
<dbReference type="AlphaFoldDB" id="A0A315WC78"/>
<dbReference type="GO" id="GO:0007005">
    <property type="term" value="P:mitochondrion organization"/>
    <property type="evidence" value="ECO:0007669"/>
    <property type="project" value="TreeGrafter"/>
</dbReference>
<evidence type="ECO:0000256" key="1">
    <source>
        <dbReference type="SAM" id="MobiDB-lite"/>
    </source>
</evidence>
<name>A0A315WC78_GAMAF</name>
<feature type="domain" description="Vacuolar protein sorting-associated protein 13 VPS13 adaptor binding" evidence="2">
    <location>
        <begin position="67"/>
        <end position="300"/>
    </location>
</feature>
<proteinExistence type="predicted"/>
<reference evidence="3 4" key="1">
    <citation type="journal article" date="2018" name="G3 (Bethesda)">
        <title>A High-Quality Reference Genome for the Invasive Mosquitofish Gambusia affinis Using a Chicago Library.</title>
        <authorList>
            <person name="Hoffberg S.L."/>
            <person name="Troendle N.J."/>
            <person name="Glenn T.C."/>
            <person name="Mahmud O."/>
            <person name="Louha S."/>
            <person name="Chalopin D."/>
            <person name="Bennetzen J.L."/>
            <person name="Mauricio R."/>
        </authorList>
    </citation>
    <scope>NUCLEOTIDE SEQUENCE [LARGE SCALE GENOMIC DNA]</scope>
    <source>
        <strain evidence="3">NE01/NJP1002.9</strain>
        <tissue evidence="3">Muscle</tissue>
    </source>
</reference>
<protein>
    <recommendedName>
        <fullName evidence="2">Vacuolar protein sorting-associated protein 13 VPS13 adaptor binding domain-containing protein</fullName>
    </recommendedName>
</protein>
<dbReference type="EMBL" id="NHOQ01000586">
    <property type="protein sequence ID" value="PWA29474.1"/>
    <property type="molecule type" value="Genomic_DNA"/>
</dbReference>
<dbReference type="InterPro" id="IPR026847">
    <property type="entry name" value="VPS13"/>
</dbReference>
<dbReference type="Proteomes" id="UP000250572">
    <property type="component" value="Unassembled WGS sequence"/>
</dbReference>
<keyword evidence="4" id="KW-1185">Reference proteome</keyword>
<gene>
    <name evidence="3" type="ORF">CCH79_00017107</name>
</gene>